<name>A0A0F9Q2B4_9ZZZZ</name>
<evidence type="ECO:0000313" key="1">
    <source>
        <dbReference type="EMBL" id="KKN07371.1"/>
    </source>
</evidence>
<dbReference type="EMBL" id="LAZR01004578">
    <property type="protein sequence ID" value="KKN07371.1"/>
    <property type="molecule type" value="Genomic_DNA"/>
</dbReference>
<accession>A0A0F9Q2B4</accession>
<reference evidence="1" key="1">
    <citation type="journal article" date="2015" name="Nature">
        <title>Complex archaea that bridge the gap between prokaryotes and eukaryotes.</title>
        <authorList>
            <person name="Spang A."/>
            <person name="Saw J.H."/>
            <person name="Jorgensen S.L."/>
            <person name="Zaremba-Niedzwiedzka K."/>
            <person name="Martijn J."/>
            <person name="Lind A.E."/>
            <person name="van Eijk R."/>
            <person name="Schleper C."/>
            <person name="Guy L."/>
            <person name="Ettema T.J."/>
        </authorList>
    </citation>
    <scope>NUCLEOTIDE SEQUENCE</scope>
</reference>
<protein>
    <submittedName>
        <fullName evidence="1">Uncharacterized protein</fullName>
    </submittedName>
</protein>
<proteinExistence type="predicted"/>
<dbReference type="AlphaFoldDB" id="A0A0F9Q2B4"/>
<sequence length="88" mass="10211">MTDIINLDDFRKAKEVADPLTRIKRDSKGLTMVLISSLFEEGYDIQDPDFLLDMEAILRLLTATLCRQCDIEHKYIKELDDLHVPKSE</sequence>
<gene>
    <name evidence="1" type="ORF">LCGC14_1067920</name>
</gene>
<comment type="caution">
    <text evidence="1">The sequence shown here is derived from an EMBL/GenBank/DDBJ whole genome shotgun (WGS) entry which is preliminary data.</text>
</comment>
<organism evidence="1">
    <name type="scientific">marine sediment metagenome</name>
    <dbReference type="NCBI Taxonomy" id="412755"/>
    <lineage>
        <taxon>unclassified sequences</taxon>
        <taxon>metagenomes</taxon>
        <taxon>ecological metagenomes</taxon>
    </lineage>
</organism>